<comment type="caution">
    <text evidence="2">The sequence shown here is derived from an EMBL/GenBank/DDBJ whole genome shotgun (WGS) entry which is preliminary data.</text>
</comment>
<name>A0AA36MER3_CYLNA</name>
<evidence type="ECO:0000313" key="2">
    <source>
        <dbReference type="EMBL" id="CAJ0610564.1"/>
    </source>
</evidence>
<reference evidence="2" key="1">
    <citation type="submission" date="2023-07" db="EMBL/GenBank/DDBJ databases">
        <authorList>
            <consortium name="CYATHOMIX"/>
        </authorList>
    </citation>
    <scope>NUCLEOTIDE SEQUENCE</scope>
    <source>
        <strain evidence="2">N/A</strain>
    </source>
</reference>
<sequence>MGVKNCKLCMLRGPLELDQPNTSWKKLRDLLLRLECGMRRTFFTAVVEQSWPHQAYSNHGRRQRPHDERGSERKKEEREAIDVEDEDNYNHCEAYKTTSWCQQRND</sequence>
<organism evidence="2 3">
    <name type="scientific">Cylicocyclus nassatus</name>
    <name type="common">Nematode worm</name>
    <dbReference type="NCBI Taxonomy" id="53992"/>
    <lineage>
        <taxon>Eukaryota</taxon>
        <taxon>Metazoa</taxon>
        <taxon>Ecdysozoa</taxon>
        <taxon>Nematoda</taxon>
        <taxon>Chromadorea</taxon>
        <taxon>Rhabditida</taxon>
        <taxon>Rhabditina</taxon>
        <taxon>Rhabditomorpha</taxon>
        <taxon>Strongyloidea</taxon>
        <taxon>Strongylidae</taxon>
        <taxon>Cylicocyclus</taxon>
    </lineage>
</organism>
<evidence type="ECO:0000313" key="3">
    <source>
        <dbReference type="Proteomes" id="UP001176961"/>
    </source>
</evidence>
<proteinExistence type="predicted"/>
<feature type="region of interest" description="Disordered" evidence="1">
    <location>
        <begin position="54"/>
        <end position="85"/>
    </location>
</feature>
<feature type="compositionally biased region" description="Basic and acidic residues" evidence="1">
    <location>
        <begin position="65"/>
        <end position="81"/>
    </location>
</feature>
<protein>
    <submittedName>
        <fullName evidence="2">Uncharacterized protein</fullName>
    </submittedName>
</protein>
<dbReference type="EMBL" id="CATQJL010000326">
    <property type="protein sequence ID" value="CAJ0610564.1"/>
    <property type="molecule type" value="Genomic_DNA"/>
</dbReference>
<keyword evidence="3" id="KW-1185">Reference proteome</keyword>
<evidence type="ECO:0000256" key="1">
    <source>
        <dbReference type="SAM" id="MobiDB-lite"/>
    </source>
</evidence>
<dbReference type="AlphaFoldDB" id="A0AA36MER3"/>
<accession>A0AA36MER3</accession>
<gene>
    <name evidence="2" type="ORF">CYNAS_LOCUS22547</name>
</gene>
<dbReference type="Proteomes" id="UP001176961">
    <property type="component" value="Unassembled WGS sequence"/>
</dbReference>